<evidence type="ECO:0000313" key="1">
    <source>
        <dbReference type="EMBL" id="KAJ7022590.1"/>
    </source>
</evidence>
<reference evidence="1" key="1">
    <citation type="submission" date="2023-03" db="EMBL/GenBank/DDBJ databases">
        <title>Massive genome expansion in bonnet fungi (Mycena s.s.) driven by repeated elements and novel gene families across ecological guilds.</title>
        <authorList>
            <consortium name="Lawrence Berkeley National Laboratory"/>
            <person name="Harder C.B."/>
            <person name="Miyauchi S."/>
            <person name="Viragh M."/>
            <person name="Kuo A."/>
            <person name="Thoen E."/>
            <person name="Andreopoulos B."/>
            <person name="Lu D."/>
            <person name="Skrede I."/>
            <person name="Drula E."/>
            <person name="Henrissat B."/>
            <person name="Morin E."/>
            <person name="Kohler A."/>
            <person name="Barry K."/>
            <person name="LaButti K."/>
            <person name="Morin E."/>
            <person name="Salamov A."/>
            <person name="Lipzen A."/>
            <person name="Mereny Z."/>
            <person name="Hegedus B."/>
            <person name="Baldrian P."/>
            <person name="Stursova M."/>
            <person name="Weitz H."/>
            <person name="Taylor A."/>
            <person name="Grigoriev I.V."/>
            <person name="Nagy L.G."/>
            <person name="Martin F."/>
            <person name="Kauserud H."/>
        </authorList>
    </citation>
    <scope>NUCLEOTIDE SEQUENCE</scope>
    <source>
        <strain evidence="1">CBHHK200</strain>
    </source>
</reference>
<evidence type="ECO:0000313" key="2">
    <source>
        <dbReference type="Proteomes" id="UP001218188"/>
    </source>
</evidence>
<comment type="caution">
    <text evidence="1">The sequence shown here is derived from an EMBL/GenBank/DDBJ whole genome shotgun (WGS) entry which is preliminary data.</text>
</comment>
<dbReference type="AlphaFoldDB" id="A0AAD6S822"/>
<dbReference type="Proteomes" id="UP001218188">
    <property type="component" value="Unassembled WGS sequence"/>
</dbReference>
<dbReference type="InterPro" id="IPR036236">
    <property type="entry name" value="Znf_C2H2_sf"/>
</dbReference>
<proteinExistence type="predicted"/>
<evidence type="ECO:0008006" key="3">
    <source>
        <dbReference type="Google" id="ProtNLM"/>
    </source>
</evidence>
<accession>A0AAD6S822</accession>
<protein>
    <recommendedName>
        <fullName evidence="3">C2H2-type domain-containing protein</fullName>
    </recommendedName>
</protein>
<name>A0AAD6S822_9AGAR</name>
<dbReference type="EMBL" id="JARJCM010000207">
    <property type="protein sequence ID" value="KAJ7022590.1"/>
    <property type="molecule type" value="Genomic_DNA"/>
</dbReference>
<sequence length="91" mass="10397">MPPTTTLDATKKLLPRVRAHKGNVPSLPQTKYCSLCPAKFTRTTHLNRHLRSRTSWLLSQESRNSDGLLACRYERTTASLQSMPKLRIYAQ</sequence>
<gene>
    <name evidence="1" type="ORF">C8F04DRAFT_236706</name>
</gene>
<keyword evidence="2" id="KW-1185">Reference proteome</keyword>
<organism evidence="1 2">
    <name type="scientific">Mycena alexandri</name>
    <dbReference type="NCBI Taxonomy" id="1745969"/>
    <lineage>
        <taxon>Eukaryota</taxon>
        <taxon>Fungi</taxon>
        <taxon>Dikarya</taxon>
        <taxon>Basidiomycota</taxon>
        <taxon>Agaricomycotina</taxon>
        <taxon>Agaricomycetes</taxon>
        <taxon>Agaricomycetidae</taxon>
        <taxon>Agaricales</taxon>
        <taxon>Marasmiineae</taxon>
        <taxon>Mycenaceae</taxon>
        <taxon>Mycena</taxon>
    </lineage>
</organism>
<dbReference type="SUPFAM" id="SSF57667">
    <property type="entry name" value="beta-beta-alpha zinc fingers"/>
    <property type="match status" value="1"/>
</dbReference>